<feature type="region of interest" description="Disordered" evidence="4">
    <location>
        <begin position="321"/>
        <end position="340"/>
    </location>
</feature>
<dbReference type="STRING" id="307507.A0A2V0PK25"/>
<name>A0A2V0PK25_9CHLO</name>
<evidence type="ECO:0000256" key="2">
    <source>
        <dbReference type="ARBA" id="ARBA00022692"/>
    </source>
</evidence>
<comment type="subcellular location">
    <subcellularLocation>
        <location evidence="1">Membrane</location>
    </subcellularLocation>
</comment>
<sequence length="340" mass="35578">MAPQQEPVPAAFALNGSSGALVVVSSSGRRSGRPGASALAARSAPLAGAVGFTTRAPGGVGRRMLVIKGSGAAVRAPPLPMAALSLSLSPPFFWRKKKEPEAPPAKKKRTLKEVMDQAAKSALRGGLPGMGAMAIQVLSLMWLRTTVNYEYRYGGGMANVEGATGLTSLGNKISKGGPQVLYHGALAASAATFVGHYPWFATYNTLDHYLPRPDADATLASKLLRSAFMGFWGGGGGVGGRDAASLVSDTCSNSIRVVKTAKQTVTTPMGYPEVVKMIIEKDGLGGLFGRGLRTKILANAVQGIMFSVLWRIGQDMMTKAEKDKAAKQKAEEEAAKGKKK</sequence>
<dbReference type="InParanoid" id="A0A2V0PK25"/>
<accession>A0A2V0PK25</accession>
<dbReference type="SUPFAM" id="SSF103506">
    <property type="entry name" value="Mitochondrial carrier"/>
    <property type="match status" value="1"/>
</dbReference>
<dbReference type="PANTHER" id="PTHR47567:SF1">
    <property type="entry name" value="NAD-DEPENDENT EPIMERASE_DEHYDRATASE DOMAIN-CONTAINING PROTEIN"/>
    <property type="match status" value="1"/>
</dbReference>
<dbReference type="GO" id="GO:0016020">
    <property type="term" value="C:membrane"/>
    <property type="evidence" value="ECO:0007669"/>
    <property type="project" value="UniProtKB-SubCell"/>
</dbReference>
<reference evidence="5 6" key="1">
    <citation type="journal article" date="2018" name="Sci. Rep.">
        <title>Raphidocelis subcapitata (=Pseudokirchneriella subcapitata) provides an insight into genome evolution and environmental adaptations in the Sphaeropleales.</title>
        <authorList>
            <person name="Suzuki S."/>
            <person name="Yamaguchi H."/>
            <person name="Nakajima N."/>
            <person name="Kawachi M."/>
        </authorList>
    </citation>
    <scope>NUCLEOTIDE SEQUENCE [LARGE SCALE GENOMIC DNA]</scope>
    <source>
        <strain evidence="5 6">NIES-35</strain>
    </source>
</reference>
<proteinExistence type="predicted"/>
<dbReference type="PANTHER" id="PTHR47567">
    <property type="entry name" value="MITOCHONDRIAL SUBSTRATE/SOLUTE CARRIER"/>
    <property type="match status" value="1"/>
</dbReference>
<dbReference type="Gene3D" id="1.50.40.10">
    <property type="entry name" value="Mitochondrial carrier domain"/>
    <property type="match status" value="1"/>
</dbReference>
<evidence type="ECO:0000256" key="4">
    <source>
        <dbReference type="SAM" id="MobiDB-lite"/>
    </source>
</evidence>
<evidence type="ECO:0000313" key="6">
    <source>
        <dbReference type="Proteomes" id="UP000247498"/>
    </source>
</evidence>
<dbReference type="AlphaFoldDB" id="A0A2V0PK25"/>
<keyword evidence="2" id="KW-0812">Transmembrane</keyword>
<evidence type="ECO:0000313" key="5">
    <source>
        <dbReference type="EMBL" id="GBF98260.1"/>
    </source>
</evidence>
<keyword evidence="3" id="KW-0472">Membrane</keyword>
<evidence type="ECO:0000256" key="3">
    <source>
        <dbReference type="ARBA" id="ARBA00023136"/>
    </source>
</evidence>
<dbReference type="Proteomes" id="UP000247498">
    <property type="component" value="Unassembled WGS sequence"/>
</dbReference>
<protein>
    <submittedName>
        <fullName evidence="5">Mitochondrial carrier protein</fullName>
    </submittedName>
</protein>
<gene>
    <name evidence="5" type="ORF">Rsub_10923</name>
</gene>
<comment type="caution">
    <text evidence="5">The sequence shown here is derived from an EMBL/GenBank/DDBJ whole genome shotgun (WGS) entry which is preliminary data.</text>
</comment>
<organism evidence="5 6">
    <name type="scientific">Raphidocelis subcapitata</name>
    <dbReference type="NCBI Taxonomy" id="307507"/>
    <lineage>
        <taxon>Eukaryota</taxon>
        <taxon>Viridiplantae</taxon>
        <taxon>Chlorophyta</taxon>
        <taxon>core chlorophytes</taxon>
        <taxon>Chlorophyceae</taxon>
        <taxon>CS clade</taxon>
        <taxon>Sphaeropleales</taxon>
        <taxon>Selenastraceae</taxon>
        <taxon>Raphidocelis</taxon>
    </lineage>
</organism>
<dbReference type="EMBL" id="BDRX01000120">
    <property type="protein sequence ID" value="GBF98260.1"/>
    <property type="molecule type" value="Genomic_DNA"/>
</dbReference>
<dbReference type="OrthoDB" id="409948at2759"/>
<dbReference type="InterPro" id="IPR023395">
    <property type="entry name" value="MCP_dom_sf"/>
</dbReference>
<keyword evidence="6" id="KW-1185">Reference proteome</keyword>
<evidence type="ECO:0000256" key="1">
    <source>
        <dbReference type="ARBA" id="ARBA00004370"/>
    </source>
</evidence>